<dbReference type="EMBL" id="BQKE01000003">
    <property type="protein sequence ID" value="GJM63862.1"/>
    <property type="molecule type" value="Genomic_DNA"/>
</dbReference>
<sequence>MQLIIAEKFIREVNPDLNIQKVENHPVFEDSALVTASSSTGESLFIRIAFINETVALMLKNHQIKAKPIALYQ</sequence>
<dbReference type="AlphaFoldDB" id="A0AAN4W2E8"/>
<reference evidence="1 2" key="1">
    <citation type="submission" date="2021-12" db="EMBL/GenBank/DDBJ databases">
        <title>Genome sequencing of bacteria with rrn-lacking chromosome and rrn-plasmid.</title>
        <authorList>
            <person name="Anda M."/>
            <person name="Iwasaki W."/>
        </authorList>
    </citation>
    <scope>NUCLEOTIDE SEQUENCE [LARGE SCALE GENOMIC DNA]</scope>
    <source>
        <strain evidence="1 2">NBRC 15940</strain>
    </source>
</reference>
<comment type="caution">
    <text evidence="1">The sequence shown here is derived from an EMBL/GenBank/DDBJ whole genome shotgun (WGS) entry which is preliminary data.</text>
</comment>
<dbReference type="Proteomes" id="UP001310022">
    <property type="component" value="Unassembled WGS sequence"/>
</dbReference>
<protein>
    <submittedName>
        <fullName evidence="1">Uncharacterized protein</fullName>
    </submittedName>
</protein>
<accession>A0AAN4W2E8</accession>
<name>A0AAN4W2E8_9BACT</name>
<evidence type="ECO:0000313" key="1">
    <source>
        <dbReference type="EMBL" id="GJM63862.1"/>
    </source>
</evidence>
<gene>
    <name evidence="1" type="ORF">PEDI_44140</name>
</gene>
<keyword evidence="2" id="KW-1185">Reference proteome</keyword>
<dbReference type="RefSeq" id="WP_338238964.1">
    <property type="nucleotide sequence ID" value="NZ_BQKE01000003.1"/>
</dbReference>
<organism evidence="1 2">
    <name type="scientific">Persicobacter diffluens</name>
    <dbReference type="NCBI Taxonomy" id="981"/>
    <lineage>
        <taxon>Bacteria</taxon>
        <taxon>Pseudomonadati</taxon>
        <taxon>Bacteroidota</taxon>
        <taxon>Cytophagia</taxon>
        <taxon>Cytophagales</taxon>
        <taxon>Persicobacteraceae</taxon>
        <taxon>Persicobacter</taxon>
    </lineage>
</organism>
<proteinExistence type="predicted"/>
<evidence type="ECO:0000313" key="2">
    <source>
        <dbReference type="Proteomes" id="UP001310022"/>
    </source>
</evidence>